<dbReference type="Pfam" id="PF19700">
    <property type="entry name" value="DUF6198"/>
    <property type="match status" value="1"/>
</dbReference>
<evidence type="ECO:0000313" key="3">
    <source>
        <dbReference type="Proteomes" id="UP000662736"/>
    </source>
</evidence>
<keyword evidence="1" id="KW-0812">Transmembrane</keyword>
<proteinExistence type="predicted"/>
<dbReference type="PANTHER" id="PTHR40078">
    <property type="entry name" value="INTEGRAL MEMBRANE PROTEIN-RELATED"/>
    <property type="match status" value="1"/>
</dbReference>
<organism evidence="2 3">
    <name type="scientific">Glaesserella parasuis</name>
    <name type="common">Haemophilus parasuis</name>
    <dbReference type="NCBI Taxonomy" id="738"/>
    <lineage>
        <taxon>Bacteria</taxon>
        <taxon>Pseudomonadati</taxon>
        <taxon>Pseudomonadota</taxon>
        <taxon>Gammaproteobacteria</taxon>
        <taxon>Pasteurellales</taxon>
        <taxon>Pasteurellaceae</taxon>
        <taxon>Glaesserella</taxon>
    </lineage>
</organism>
<accession>A0A1T0A819</accession>
<dbReference type="PANTHER" id="PTHR40078:SF1">
    <property type="entry name" value="INTEGRAL MEMBRANE PROTEIN"/>
    <property type="match status" value="1"/>
</dbReference>
<dbReference type="AlphaFoldDB" id="A0A1T0A819"/>
<keyword evidence="1" id="KW-1133">Transmembrane helix</keyword>
<feature type="transmembrane region" description="Helical" evidence="1">
    <location>
        <begin position="25"/>
        <end position="47"/>
    </location>
</feature>
<dbReference type="InterPro" id="IPR038750">
    <property type="entry name" value="YczE/YyaS-like"/>
</dbReference>
<feature type="transmembrane region" description="Helical" evidence="1">
    <location>
        <begin position="159"/>
        <end position="181"/>
    </location>
</feature>
<feature type="transmembrane region" description="Helical" evidence="1">
    <location>
        <begin position="187"/>
        <end position="209"/>
    </location>
</feature>
<reference evidence="2" key="1">
    <citation type="submission" date="2021-03" db="EMBL/GenBank/DDBJ databases">
        <title>Characterization of a novel Integrative Conjugative Element in Glaesserella parasuis.</title>
        <authorList>
            <person name="Hu G."/>
            <person name="Sun H."/>
        </authorList>
    </citation>
    <scope>NUCLEOTIDE SEQUENCE</scope>
    <source>
        <strain evidence="2">GHP1807</strain>
    </source>
</reference>
<dbReference type="EMBL" id="CP071491">
    <property type="protein sequence ID" value="QSX16163.1"/>
    <property type="molecule type" value="Genomic_DNA"/>
</dbReference>
<evidence type="ECO:0000313" key="2">
    <source>
        <dbReference type="EMBL" id="QSX16163.1"/>
    </source>
</evidence>
<feature type="transmembrane region" description="Helical" evidence="1">
    <location>
        <begin position="89"/>
        <end position="111"/>
    </location>
</feature>
<feature type="transmembrane region" description="Helical" evidence="1">
    <location>
        <begin position="117"/>
        <end position="139"/>
    </location>
</feature>
<name>A0A1T0A819_GLAPU</name>
<gene>
    <name evidence="2" type="ORF">J1G54_07110</name>
</gene>
<keyword evidence="1" id="KW-0472">Membrane</keyword>
<dbReference type="RefSeq" id="WP_043896519.1">
    <property type="nucleotide sequence ID" value="NZ_CBCRUP010000020.1"/>
</dbReference>
<protein>
    <submittedName>
        <fullName evidence="2">YitT family protein</fullName>
    </submittedName>
</protein>
<dbReference type="Proteomes" id="UP000662736">
    <property type="component" value="Chromosome"/>
</dbReference>
<feature type="transmembrane region" description="Helical" evidence="1">
    <location>
        <begin position="59"/>
        <end position="82"/>
    </location>
</feature>
<evidence type="ECO:0000256" key="1">
    <source>
        <dbReference type="SAM" id="Phobius"/>
    </source>
</evidence>
<sequence>MSRKSPIPEMPWTAKHQWQLKPSSLCVISMATILMGIADGLLVLANLGSSPWTVFSQGVALQTGLSIGTVVAIISVIVLLLWIPLQLRFGLGTLLNIFWIALFIDLTVQYVPAPESLLSRFILMIGAILLFGISTTFYLSCHLGAGPRDGLMVGMCQKYGWKVGIVRTTIEVTVCVLGFILGGTVGISTLFFALCVGWIIQYTAMVLGVKKTGIIRKSVNHN</sequence>